<dbReference type="Pfam" id="PF02653">
    <property type="entry name" value="BPD_transp_2"/>
    <property type="match status" value="1"/>
</dbReference>
<evidence type="ECO:0000313" key="8">
    <source>
        <dbReference type="Proteomes" id="UP000249590"/>
    </source>
</evidence>
<keyword evidence="2" id="KW-1003">Cell membrane</keyword>
<dbReference type="OrthoDB" id="9804361at2"/>
<protein>
    <submittedName>
        <fullName evidence="7">Branched-chain amino acid ABC transporter permease</fullName>
    </submittedName>
</protein>
<dbReference type="CDD" id="cd06581">
    <property type="entry name" value="TM_PBP1_LivM_like"/>
    <property type="match status" value="1"/>
</dbReference>
<dbReference type="EMBL" id="QHHQ01000006">
    <property type="protein sequence ID" value="RAH99050.1"/>
    <property type="molecule type" value="Genomic_DNA"/>
</dbReference>
<evidence type="ECO:0000256" key="6">
    <source>
        <dbReference type="SAM" id="Phobius"/>
    </source>
</evidence>
<name>A0A8B2NQ44_9HYPH</name>
<feature type="transmembrane region" description="Helical" evidence="6">
    <location>
        <begin position="76"/>
        <end position="97"/>
    </location>
</feature>
<evidence type="ECO:0000256" key="5">
    <source>
        <dbReference type="ARBA" id="ARBA00023136"/>
    </source>
</evidence>
<proteinExistence type="predicted"/>
<evidence type="ECO:0000256" key="4">
    <source>
        <dbReference type="ARBA" id="ARBA00022989"/>
    </source>
</evidence>
<feature type="transmembrane region" description="Helical" evidence="6">
    <location>
        <begin position="194"/>
        <end position="220"/>
    </location>
</feature>
<dbReference type="Proteomes" id="UP000249590">
    <property type="component" value="Unassembled WGS sequence"/>
</dbReference>
<feature type="transmembrane region" description="Helical" evidence="6">
    <location>
        <begin position="232"/>
        <end position="258"/>
    </location>
</feature>
<dbReference type="GO" id="GO:0015658">
    <property type="term" value="F:branched-chain amino acid transmembrane transporter activity"/>
    <property type="evidence" value="ECO:0007669"/>
    <property type="project" value="InterPro"/>
</dbReference>
<keyword evidence="4 6" id="KW-1133">Transmembrane helix</keyword>
<dbReference type="GO" id="GO:0005886">
    <property type="term" value="C:plasma membrane"/>
    <property type="evidence" value="ECO:0007669"/>
    <property type="project" value="UniProtKB-SubCell"/>
</dbReference>
<dbReference type="InterPro" id="IPR001851">
    <property type="entry name" value="ABC_transp_permease"/>
</dbReference>
<keyword evidence="8" id="KW-1185">Reference proteome</keyword>
<evidence type="ECO:0000256" key="1">
    <source>
        <dbReference type="ARBA" id="ARBA00004651"/>
    </source>
</evidence>
<keyword evidence="3 6" id="KW-0812">Transmembrane</keyword>
<keyword evidence="5 6" id="KW-0472">Membrane</keyword>
<feature type="transmembrane region" description="Helical" evidence="6">
    <location>
        <begin position="104"/>
        <end position="121"/>
    </location>
</feature>
<gene>
    <name evidence="7" type="ORF">DLJ53_25265</name>
</gene>
<dbReference type="PANTHER" id="PTHR30482">
    <property type="entry name" value="HIGH-AFFINITY BRANCHED-CHAIN AMINO ACID TRANSPORT SYSTEM PERMEASE"/>
    <property type="match status" value="1"/>
</dbReference>
<evidence type="ECO:0000256" key="2">
    <source>
        <dbReference type="ARBA" id="ARBA00022475"/>
    </source>
</evidence>
<accession>A0A8B2NQ44</accession>
<comment type="caution">
    <text evidence="7">The sequence shown here is derived from an EMBL/GenBank/DDBJ whole genome shotgun (WGS) entry which is preliminary data.</text>
</comment>
<dbReference type="AlphaFoldDB" id="A0A8B2NQ44"/>
<dbReference type="InterPro" id="IPR043428">
    <property type="entry name" value="LivM-like"/>
</dbReference>
<evidence type="ECO:0000256" key="3">
    <source>
        <dbReference type="ARBA" id="ARBA00022692"/>
    </source>
</evidence>
<comment type="subcellular location">
    <subcellularLocation>
        <location evidence="1">Cell membrane</location>
        <topology evidence="1">Multi-pass membrane protein</topology>
    </subcellularLocation>
</comment>
<reference evidence="7 8" key="1">
    <citation type="submission" date="2018-05" db="EMBL/GenBank/DDBJ databases">
        <title>Acuticoccus sediminis sp. nov., isolated from deep-sea sediment of Indian Ocean.</title>
        <authorList>
            <person name="Liu X."/>
            <person name="Lai Q."/>
            <person name="Du Y."/>
            <person name="Sun F."/>
            <person name="Zhang X."/>
            <person name="Wang S."/>
            <person name="Shao Z."/>
        </authorList>
    </citation>
    <scope>NUCLEOTIDE SEQUENCE [LARGE SCALE GENOMIC DNA]</scope>
    <source>
        <strain evidence="7 8">PTG4-2</strain>
    </source>
</reference>
<evidence type="ECO:0000313" key="7">
    <source>
        <dbReference type="EMBL" id="RAH99050.1"/>
    </source>
</evidence>
<sequence>MQLLIIGLLVAAFATIPVAFPWLAFVFTLVLAKGFAALGVAILLRAGLISIGHALFYAIGAYTVGFLSQGAGVDLLIPQLLAAAAISGVAGLLVGLFMVRYRGIFFAMLNLAVSMVGYTLLSKLYNVTGGTDGLAIATPSVLGMTLSREAFEHLLLYGGLGLAVVVCIVAHRYLKSPMGEALSAVETNEIRLEYLGIAVPRVLLFAYVGSAILAGIGGAIHALAVGHITPDLAYWTTSGQLVLVAVLGGIGGVVGPFIGATFMESVRSFAAIYAPDVWNIIIGAGLLIVIFFLPRGLYGLIERIGGRRDGQ</sequence>
<dbReference type="PANTHER" id="PTHR30482:SF17">
    <property type="entry name" value="ABC TRANSPORTER ATP-BINDING PROTEIN"/>
    <property type="match status" value="1"/>
</dbReference>
<feature type="transmembrane region" description="Helical" evidence="6">
    <location>
        <begin position="278"/>
        <end position="298"/>
    </location>
</feature>
<organism evidence="7 8">
    <name type="scientific">Acuticoccus sediminis</name>
    <dbReference type="NCBI Taxonomy" id="2184697"/>
    <lineage>
        <taxon>Bacteria</taxon>
        <taxon>Pseudomonadati</taxon>
        <taxon>Pseudomonadota</taxon>
        <taxon>Alphaproteobacteria</taxon>
        <taxon>Hyphomicrobiales</taxon>
        <taxon>Amorphaceae</taxon>
        <taxon>Acuticoccus</taxon>
    </lineage>
</organism>
<feature type="transmembrane region" description="Helical" evidence="6">
    <location>
        <begin position="154"/>
        <end position="174"/>
    </location>
</feature>